<keyword evidence="1" id="KW-0472">Membrane</keyword>
<organism evidence="2 3">
    <name type="scientific">Ruminiclostridium papyrosolvens DSM 2782</name>
    <dbReference type="NCBI Taxonomy" id="588581"/>
    <lineage>
        <taxon>Bacteria</taxon>
        <taxon>Bacillati</taxon>
        <taxon>Bacillota</taxon>
        <taxon>Clostridia</taxon>
        <taxon>Eubacteriales</taxon>
        <taxon>Oscillospiraceae</taxon>
        <taxon>Ruminiclostridium</taxon>
    </lineage>
</organism>
<dbReference type="AlphaFoldDB" id="F1TAM5"/>
<dbReference type="Pfam" id="PF09581">
    <property type="entry name" value="Spore_III_AF"/>
    <property type="match status" value="1"/>
</dbReference>
<dbReference type="EMBL" id="ACXX02000003">
    <property type="protein sequence ID" value="EGD48568.1"/>
    <property type="molecule type" value="Genomic_DNA"/>
</dbReference>
<name>F1TAM5_9FIRM</name>
<dbReference type="Proteomes" id="UP000003860">
    <property type="component" value="Unassembled WGS sequence"/>
</dbReference>
<gene>
    <name evidence="2" type="ORF">Cpap_2990</name>
</gene>
<dbReference type="eggNOG" id="ENOG5032WKB">
    <property type="taxonomic scope" value="Bacteria"/>
</dbReference>
<evidence type="ECO:0000313" key="2">
    <source>
        <dbReference type="EMBL" id="EGD48568.1"/>
    </source>
</evidence>
<accession>F1TAM5</accession>
<keyword evidence="3" id="KW-1185">Reference proteome</keyword>
<dbReference type="RefSeq" id="WP_004617691.1">
    <property type="nucleotide sequence ID" value="NZ_ACXX02000003.1"/>
</dbReference>
<dbReference type="STRING" id="588581.Cpap_2990"/>
<sequence length="213" mass="24128">MLEFLRSWIINIVTITIILVLFEIIMPSGKIKKIISLIAGFILLIAVINPFLTLKNKNFDIGQNVLSDSMYLDKNELEASSKLLKDKQMKQVSQVYKDKVINSIQEQALKVNGVSQAKADIEINEDYSSNKFGEITRVNLQIKRGKKQSDSVKINSVMPVKKIDISLPFVKGKNNKKQEAVTDDESKKITEQLKQTINKSFEIKKDSIIVTVN</sequence>
<evidence type="ECO:0000256" key="1">
    <source>
        <dbReference type="SAM" id="Phobius"/>
    </source>
</evidence>
<feature type="transmembrane region" description="Helical" evidence="1">
    <location>
        <begin position="6"/>
        <end position="22"/>
    </location>
</feature>
<reference evidence="2" key="2">
    <citation type="submission" date="2011-01" db="EMBL/GenBank/DDBJ databases">
        <title>The Non-contiguous Finished genome of Clostridium papyrosolvens.</title>
        <authorList>
            <person name="Lucas S."/>
            <person name="Copeland A."/>
            <person name="Lapidus A."/>
            <person name="Cheng J.-F."/>
            <person name="Goodwin L."/>
            <person name="Pitluck S."/>
            <person name="Misra M."/>
            <person name="Chertkov O."/>
            <person name="Detter J.C."/>
            <person name="Han C."/>
            <person name="Tapia R."/>
            <person name="Land M."/>
            <person name="Hauser L."/>
            <person name="Kyrpides N."/>
            <person name="Ivanova N."/>
            <person name="Pagani I."/>
            <person name="Mouttaki H."/>
            <person name="He Z."/>
            <person name="Zhou J."/>
            <person name="Hemme C.L."/>
            <person name="Woyke T."/>
        </authorList>
    </citation>
    <scope>NUCLEOTIDE SEQUENCE [LARGE SCALE GENOMIC DNA]</scope>
    <source>
        <strain evidence="2">DSM 2782</strain>
    </source>
</reference>
<reference evidence="2" key="1">
    <citation type="submission" date="2009-07" db="EMBL/GenBank/DDBJ databases">
        <authorList>
            <consortium name="US DOE Joint Genome Institute (JGI-PGF)"/>
            <person name="Lucas S."/>
            <person name="Copeland A."/>
            <person name="Lapidus A."/>
            <person name="Glavina del Rio T."/>
            <person name="Tice H."/>
            <person name="Bruce D."/>
            <person name="Goodwin L."/>
            <person name="Pitluck S."/>
            <person name="Larimer F."/>
            <person name="Land M.L."/>
            <person name="Mouttaki H."/>
            <person name="He Z."/>
            <person name="Zhou J."/>
            <person name="Hemme C.L."/>
        </authorList>
    </citation>
    <scope>NUCLEOTIDE SEQUENCE [LARGE SCALE GENOMIC DNA]</scope>
    <source>
        <strain evidence="2">DSM 2782</strain>
    </source>
</reference>
<comment type="caution">
    <text evidence="2">The sequence shown here is derived from an EMBL/GenBank/DDBJ whole genome shotgun (WGS) entry which is preliminary data.</text>
</comment>
<dbReference type="OrthoDB" id="1738919at2"/>
<protein>
    <submittedName>
        <fullName evidence="2">Sporulation stage III protein AF</fullName>
    </submittedName>
</protein>
<dbReference type="InterPro" id="IPR014245">
    <property type="entry name" value="Spore_III_AF"/>
</dbReference>
<evidence type="ECO:0000313" key="3">
    <source>
        <dbReference type="Proteomes" id="UP000003860"/>
    </source>
</evidence>
<feature type="transmembrane region" description="Helical" evidence="1">
    <location>
        <begin position="34"/>
        <end position="52"/>
    </location>
</feature>
<keyword evidence="1" id="KW-1133">Transmembrane helix</keyword>
<keyword evidence="1" id="KW-0812">Transmembrane</keyword>
<proteinExistence type="predicted"/>